<feature type="compositionally biased region" description="Polar residues" evidence="2">
    <location>
        <begin position="701"/>
        <end position="719"/>
    </location>
</feature>
<evidence type="ECO:0000256" key="2">
    <source>
        <dbReference type="SAM" id="MobiDB-lite"/>
    </source>
</evidence>
<feature type="compositionally biased region" description="Polar residues" evidence="2">
    <location>
        <begin position="281"/>
        <end position="290"/>
    </location>
</feature>
<feature type="coiled-coil region" evidence="1">
    <location>
        <begin position="184"/>
        <end position="249"/>
    </location>
</feature>
<feature type="compositionally biased region" description="Basic and acidic residues" evidence="2">
    <location>
        <begin position="723"/>
        <end position="736"/>
    </location>
</feature>
<feature type="compositionally biased region" description="Low complexity" evidence="2">
    <location>
        <begin position="865"/>
        <end position="878"/>
    </location>
</feature>
<protein>
    <recommendedName>
        <fullName evidence="5">Centrosomin N-terminal motif 1 domain-containing protein</fullName>
    </recommendedName>
</protein>
<keyword evidence="4" id="KW-1185">Reference proteome</keyword>
<organism evidence="3 4">
    <name type="scientific">Ceratocystis pirilliformis</name>
    <dbReference type="NCBI Taxonomy" id="259994"/>
    <lineage>
        <taxon>Eukaryota</taxon>
        <taxon>Fungi</taxon>
        <taxon>Dikarya</taxon>
        <taxon>Ascomycota</taxon>
        <taxon>Pezizomycotina</taxon>
        <taxon>Sordariomycetes</taxon>
        <taxon>Hypocreomycetidae</taxon>
        <taxon>Microascales</taxon>
        <taxon>Ceratocystidaceae</taxon>
        <taxon>Ceratocystis</taxon>
    </lineage>
</organism>
<feature type="region of interest" description="Disordered" evidence="2">
    <location>
        <begin position="865"/>
        <end position="939"/>
    </location>
</feature>
<evidence type="ECO:0000313" key="4">
    <source>
        <dbReference type="Proteomes" id="UP001583280"/>
    </source>
</evidence>
<keyword evidence="1" id="KW-0175">Coiled coil</keyword>
<feature type="compositionally biased region" description="Low complexity" evidence="2">
    <location>
        <begin position="263"/>
        <end position="275"/>
    </location>
</feature>
<reference evidence="3 4" key="1">
    <citation type="journal article" date="2024" name="IMA Fungus">
        <title>IMA Genome - F19 : A genome assembly and annotation guide to empower mycologists, including annotated draft genome sequences of Ceratocystis pirilliformis, Diaporthe australafricana, Fusarium ophioides, Paecilomyces lecythidis, and Sporothrix stenoceras.</title>
        <authorList>
            <person name="Aylward J."/>
            <person name="Wilson A.M."/>
            <person name="Visagie C.M."/>
            <person name="Spraker J."/>
            <person name="Barnes I."/>
            <person name="Buitendag C."/>
            <person name="Ceriani C."/>
            <person name="Del Mar Angel L."/>
            <person name="du Plessis D."/>
            <person name="Fuchs T."/>
            <person name="Gasser K."/>
            <person name="Kramer D."/>
            <person name="Li W."/>
            <person name="Munsamy K."/>
            <person name="Piso A."/>
            <person name="Price J.L."/>
            <person name="Sonnekus B."/>
            <person name="Thomas C."/>
            <person name="van der Nest A."/>
            <person name="van Dijk A."/>
            <person name="van Heerden A."/>
            <person name="van Vuuren N."/>
            <person name="Yilmaz N."/>
            <person name="Duong T.A."/>
            <person name="van der Merwe N.A."/>
            <person name="Wingfield M.J."/>
            <person name="Wingfield B.D."/>
        </authorList>
    </citation>
    <scope>NUCLEOTIDE SEQUENCE [LARGE SCALE GENOMIC DNA]</scope>
    <source>
        <strain evidence="3 4">CMW 12675</strain>
    </source>
</reference>
<feature type="region of interest" description="Disordered" evidence="2">
    <location>
        <begin position="102"/>
        <end position="134"/>
    </location>
</feature>
<accession>A0ABR3YL06</accession>
<evidence type="ECO:0008006" key="5">
    <source>
        <dbReference type="Google" id="ProtNLM"/>
    </source>
</evidence>
<dbReference type="EMBL" id="JAWDJO010000249">
    <property type="protein sequence ID" value="KAL1888710.1"/>
    <property type="molecule type" value="Genomic_DNA"/>
</dbReference>
<dbReference type="Proteomes" id="UP001583280">
    <property type="component" value="Unassembled WGS sequence"/>
</dbReference>
<feature type="compositionally biased region" description="Polar residues" evidence="2">
    <location>
        <begin position="373"/>
        <end position="395"/>
    </location>
</feature>
<evidence type="ECO:0000313" key="3">
    <source>
        <dbReference type="EMBL" id="KAL1888710.1"/>
    </source>
</evidence>
<feature type="compositionally biased region" description="Polar residues" evidence="2">
    <location>
        <begin position="738"/>
        <end position="756"/>
    </location>
</feature>
<feature type="region of interest" description="Disordered" evidence="2">
    <location>
        <begin position="1"/>
        <end position="48"/>
    </location>
</feature>
<name>A0ABR3YL06_9PEZI</name>
<sequence>MDSSPMLPGLERQRLTPHYTRSSTVSSLGRLPTPQSSNGSTHSMSSPQIPISNIAYRLSNTGSAKPVLVHSPRPSPLPREGTVEIRPSAMSTYLQEKLAKERKEGDFTARMTPDCSSPTEARIPGSPARISTPTQDRGAFQAIDNTPGKKGLGMGVKEMEVTVTTLHKQNFDLKLELYHRRERQQALESRLEGVESEKRQMEQMNDRLLEELEKRDKAVEEAVAMIVMLESQVENLLKERETIRKAESRIYENQRWTGDNYETPSRSRTPRQRPSIATDAPQFSDSQTLRSSEDRPLNRMPSFLSDLNETTENLRNVYLTGAKAGSIVNLPSLNEALSEVEAAEASIPEQLRSPSLSMLSESSFVSVYGAEKSGTQSNARSKTTDFGTPSQSFTLDRQHTPRLLGTPREPDRTLTPRGHRSPSAHSKVASLSSISGPMLDQNSPLQRLEQTYRLRGSSGSSNEQIAASTPVLRSSKALVQRKGKEDKRASLKEVLTELPNRSIHDSGMPPTPDTISTATLRRYQVENDTVDRSAIMLASSPIDMGNIQYIKYVGSNGSLGGVPLQTKIADDASSERSFQPPTVSDFPGRRDAFDTLFASQNLPRPHSAGASTILHHCDYADSDDEDARSLASSLDIWIREGGKPPRALGCETPDLLSLPYSSAHGWTPKAVYGAANGLMDPKTLFDTPPPGVPPPPHRRSSLNAKTGAGSSPSRPQTMATMAGKDRGGKARRDEAFRPSSQSGVPFTKNSGMSKNSPYPPPAQPQRQRGINNFWRRSLGSSGLVLNSSSATVDQTIGNDGGVSIKPHNEGTALPSETDAYGTAAWHKRHSLAPQDVRNSATPPPIARNRALSIDLRPEVEGCIVTANNNTKPTTPRTPINAQKHVFPPHSHSHGYSASVSAGNTPITPTSGPNGGSKKGWLSRFGRSNSISKSSKDREA</sequence>
<feature type="compositionally biased region" description="Polar residues" evidence="2">
    <location>
        <begin position="429"/>
        <end position="441"/>
    </location>
</feature>
<feature type="compositionally biased region" description="Polar residues" evidence="2">
    <location>
        <begin position="19"/>
        <end position="48"/>
    </location>
</feature>
<feature type="compositionally biased region" description="Polar residues" evidence="2">
    <location>
        <begin position="893"/>
        <end position="911"/>
    </location>
</feature>
<feature type="region of interest" description="Disordered" evidence="2">
    <location>
        <begin position="256"/>
        <end position="299"/>
    </location>
</feature>
<feature type="region of interest" description="Disordered" evidence="2">
    <location>
        <begin position="682"/>
        <end position="767"/>
    </location>
</feature>
<comment type="caution">
    <text evidence="3">The sequence shown here is derived from an EMBL/GenBank/DDBJ whole genome shotgun (WGS) entry which is preliminary data.</text>
</comment>
<evidence type="ECO:0000256" key="1">
    <source>
        <dbReference type="SAM" id="Coils"/>
    </source>
</evidence>
<feature type="region of interest" description="Disordered" evidence="2">
    <location>
        <begin position="373"/>
        <end position="441"/>
    </location>
</feature>
<gene>
    <name evidence="3" type="ORF">Cpir12675_006075</name>
</gene>
<proteinExistence type="predicted"/>